<evidence type="ECO:0000313" key="6">
    <source>
        <dbReference type="Proteomes" id="UP000663877"/>
    </source>
</evidence>
<dbReference type="SUPFAM" id="SSF48403">
    <property type="entry name" value="Ankyrin repeat"/>
    <property type="match status" value="1"/>
</dbReference>
<comment type="caution">
    <text evidence="3">The sequence shown here is derived from an EMBL/GenBank/DDBJ whole genome shotgun (WGS) entry which is preliminary data.</text>
</comment>
<dbReference type="AlphaFoldDB" id="A0A813WUQ0"/>
<dbReference type="PANTHER" id="PTHR24173">
    <property type="entry name" value="ANKYRIN REPEAT CONTAINING"/>
    <property type="match status" value="1"/>
</dbReference>
<dbReference type="PANTHER" id="PTHR24173:SF74">
    <property type="entry name" value="ANKYRIN REPEAT DOMAIN-CONTAINING PROTEIN 16"/>
    <property type="match status" value="1"/>
</dbReference>
<dbReference type="Pfam" id="PF12796">
    <property type="entry name" value="Ank_2"/>
    <property type="match status" value="1"/>
</dbReference>
<dbReference type="EMBL" id="CAJNOI010000025">
    <property type="protein sequence ID" value="CAF0856197.1"/>
    <property type="molecule type" value="Genomic_DNA"/>
</dbReference>
<organism evidence="3 6">
    <name type="scientific">Adineta steineri</name>
    <dbReference type="NCBI Taxonomy" id="433720"/>
    <lineage>
        <taxon>Eukaryota</taxon>
        <taxon>Metazoa</taxon>
        <taxon>Spiralia</taxon>
        <taxon>Gnathifera</taxon>
        <taxon>Rotifera</taxon>
        <taxon>Eurotatoria</taxon>
        <taxon>Bdelloidea</taxon>
        <taxon>Adinetida</taxon>
        <taxon>Adinetidae</taxon>
        <taxon>Adineta</taxon>
    </lineage>
</organism>
<evidence type="ECO:0000256" key="1">
    <source>
        <dbReference type="ARBA" id="ARBA00022737"/>
    </source>
</evidence>
<dbReference type="Proteomes" id="UP000663877">
    <property type="component" value="Unassembled WGS sequence"/>
</dbReference>
<dbReference type="Gene3D" id="1.25.40.20">
    <property type="entry name" value="Ankyrin repeat-containing domain"/>
    <property type="match status" value="1"/>
</dbReference>
<proteinExistence type="predicted"/>
<accession>A0A813WUQ0</accession>
<protein>
    <submittedName>
        <fullName evidence="3">Uncharacterized protein</fullName>
    </submittedName>
</protein>
<name>A0A813WUQ0_9BILA</name>
<keyword evidence="1" id="KW-0677">Repeat</keyword>
<evidence type="ECO:0000313" key="5">
    <source>
        <dbReference type="Proteomes" id="UP000663832"/>
    </source>
</evidence>
<evidence type="ECO:0000313" key="4">
    <source>
        <dbReference type="EMBL" id="CAF1226125.1"/>
    </source>
</evidence>
<reference evidence="3" key="1">
    <citation type="submission" date="2021-02" db="EMBL/GenBank/DDBJ databases">
        <authorList>
            <person name="Nowell W R."/>
        </authorList>
    </citation>
    <scope>NUCLEOTIDE SEQUENCE</scope>
</reference>
<dbReference type="OrthoDB" id="194358at2759"/>
<sequence length="91" mass="10272">MSALHEACRNGDFEIVQQLLPTLSIDKINQVELSGTTSLHAVCSFNHPRIVKLLLDHRVVRSLLNKDGRTAMEEVAIGQTQIFSRSLFRKK</sequence>
<keyword evidence="2" id="KW-0040">ANK repeat</keyword>
<evidence type="ECO:0000256" key="2">
    <source>
        <dbReference type="ARBA" id="ARBA00023043"/>
    </source>
</evidence>
<dbReference type="InterPro" id="IPR002110">
    <property type="entry name" value="Ankyrin_rpt"/>
</dbReference>
<dbReference type="SMART" id="SM00248">
    <property type="entry name" value="ANK"/>
    <property type="match status" value="2"/>
</dbReference>
<dbReference type="EMBL" id="CAJNOM010000205">
    <property type="protein sequence ID" value="CAF1226125.1"/>
    <property type="molecule type" value="Genomic_DNA"/>
</dbReference>
<keyword evidence="5" id="KW-1185">Reference proteome</keyword>
<dbReference type="Proteomes" id="UP000663832">
    <property type="component" value="Unassembled WGS sequence"/>
</dbReference>
<gene>
    <name evidence="3" type="ORF">BJG266_LOCUS8123</name>
    <name evidence="4" type="ORF">QVE165_LOCUS27175</name>
</gene>
<dbReference type="InterPro" id="IPR036770">
    <property type="entry name" value="Ankyrin_rpt-contain_sf"/>
</dbReference>
<evidence type="ECO:0000313" key="3">
    <source>
        <dbReference type="EMBL" id="CAF0856197.1"/>
    </source>
</evidence>